<accession>L1JWB5</accession>
<dbReference type="InterPro" id="IPR000719">
    <property type="entry name" value="Prot_kinase_dom"/>
</dbReference>
<dbReference type="PROSITE" id="PS50011">
    <property type="entry name" value="PROTEIN_KINASE_DOM"/>
    <property type="match status" value="1"/>
</dbReference>
<dbReference type="GO" id="GO:0004693">
    <property type="term" value="F:cyclin-dependent protein serine/threonine kinase activity"/>
    <property type="evidence" value="ECO:0007669"/>
    <property type="project" value="UniProtKB-EC"/>
</dbReference>
<dbReference type="PROSITE" id="PS00108">
    <property type="entry name" value="PROTEIN_KINASE_ST"/>
    <property type="match status" value="1"/>
</dbReference>
<dbReference type="GO" id="GO:0005634">
    <property type="term" value="C:nucleus"/>
    <property type="evidence" value="ECO:0007669"/>
    <property type="project" value="TreeGrafter"/>
</dbReference>
<keyword evidence="16" id="KW-1185">Reference proteome</keyword>
<dbReference type="GO" id="GO:0008353">
    <property type="term" value="F:RNA polymerase II CTD heptapeptide repeat kinase activity"/>
    <property type="evidence" value="ECO:0007669"/>
    <property type="project" value="TreeGrafter"/>
</dbReference>
<dbReference type="PANTHER" id="PTHR24056">
    <property type="entry name" value="CELL DIVISION PROTEIN KINASE"/>
    <property type="match status" value="1"/>
</dbReference>
<feature type="domain" description="Protein kinase" evidence="13">
    <location>
        <begin position="21"/>
        <end position="313"/>
    </location>
</feature>
<proteinExistence type="inferred from homology"/>
<comment type="catalytic activity">
    <reaction evidence="8">
        <text>L-threonyl-[protein] + ATP = O-phospho-L-threonyl-[protein] + ADP + H(+)</text>
        <dbReference type="Rhea" id="RHEA:46608"/>
        <dbReference type="Rhea" id="RHEA-COMP:11060"/>
        <dbReference type="Rhea" id="RHEA-COMP:11605"/>
        <dbReference type="ChEBI" id="CHEBI:15378"/>
        <dbReference type="ChEBI" id="CHEBI:30013"/>
        <dbReference type="ChEBI" id="CHEBI:30616"/>
        <dbReference type="ChEBI" id="CHEBI:61977"/>
        <dbReference type="ChEBI" id="CHEBI:456216"/>
        <dbReference type="EC" id="2.7.11.22"/>
    </reaction>
</comment>
<reference evidence="14 16" key="1">
    <citation type="journal article" date="2012" name="Nature">
        <title>Algal genomes reveal evolutionary mosaicism and the fate of nucleomorphs.</title>
        <authorList>
            <consortium name="DOE Joint Genome Institute"/>
            <person name="Curtis B.A."/>
            <person name="Tanifuji G."/>
            <person name="Burki F."/>
            <person name="Gruber A."/>
            <person name="Irimia M."/>
            <person name="Maruyama S."/>
            <person name="Arias M.C."/>
            <person name="Ball S.G."/>
            <person name="Gile G.H."/>
            <person name="Hirakawa Y."/>
            <person name="Hopkins J.F."/>
            <person name="Kuo A."/>
            <person name="Rensing S.A."/>
            <person name="Schmutz J."/>
            <person name="Symeonidi A."/>
            <person name="Elias M."/>
            <person name="Eveleigh R.J."/>
            <person name="Herman E.K."/>
            <person name="Klute M.J."/>
            <person name="Nakayama T."/>
            <person name="Obornik M."/>
            <person name="Reyes-Prieto A."/>
            <person name="Armbrust E.V."/>
            <person name="Aves S.J."/>
            <person name="Beiko R.G."/>
            <person name="Coutinho P."/>
            <person name="Dacks J.B."/>
            <person name="Durnford D.G."/>
            <person name="Fast N.M."/>
            <person name="Green B.R."/>
            <person name="Grisdale C.J."/>
            <person name="Hempel F."/>
            <person name="Henrissat B."/>
            <person name="Hoppner M.P."/>
            <person name="Ishida K."/>
            <person name="Kim E."/>
            <person name="Koreny L."/>
            <person name="Kroth P.G."/>
            <person name="Liu Y."/>
            <person name="Malik S.B."/>
            <person name="Maier U.G."/>
            <person name="McRose D."/>
            <person name="Mock T."/>
            <person name="Neilson J.A."/>
            <person name="Onodera N.T."/>
            <person name="Poole A.M."/>
            <person name="Pritham E.J."/>
            <person name="Richards T.A."/>
            <person name="Rocap G."/>
            <person name="Roy S.W."/>
            <person name="Sarai C."/>
            <person name="Schaack S."/>
            <person name="Shirato S."/>
            <person name="Slamovits C.H."/>
            <person name="Spencer D.F."/>
            <person name="Suzuki S."/>
            <person name="Worden A.Z."/>
            <person name="Zauner S."/>
            <person name="Barry K."/>
            <person name="Bell C."/>
            <person name="Bharti A.K."/>
            <person name="Crow J.A."/>
            <person name="Grimwood J."/>
            <person name="Kramer R."/>
            <person name="Lindquist E."/>
            <person name="Lucas S."/>
            <person name="Salamov A."/>
            <person name="McFadden G.I."/>
            <person name="Lane C.E."/>
            <person name="Keeling P.J."/>
            <person name="Gray M.W."/>
            <person name="Grigoriev I.V."/>
            <person name="Archibald J.M."/>
        </authorList>
    </citation>
    <scope>NUCLEOTIDE SEQUENCE</scope>
    <source>
        <strain evidence="14 16">CCMP2712</strain>
    </source>
</reference>
<feature type="compositionally biased region" description="Basic and acidic residues" evidence="12">
    <location>
        <begin position="323"/>
        <end position="346"/>
    </location>
</feature>
<dbReference type="AlphaFoldDB" id="L1JWB5"/>
<comment type="catalytic activity">
    <reaction evidence="9">
        <text>L-seryl-[protein] + ATP = O-phospho-L-seryl-[protein] + ADP + H(+)</text>
        <dbReference type="Rhea" id="RHEA:17989"/>
        <dbReference type="Rhea" id="RHEA-COMP:9863"/>
        <dbReference type="Rhea" id="RHEA-COMP:11604"/>
        <dbReference type="ChEBI" id="CHEBI:15378"/>
        <dbReference type="ChEBI" id="CHEBI:29999"/>
        <dbReference type="ChEBI" id="CHEBI:30616"/>
        <dbReference type="ChEBI" id="CHEBI:83421"/>
        <dbReference type="ChEBI" id="CHEBI:456216"/>
        <dbReference type="EC" id="2.7.11.22"/>
    </reaction>
</comment>
<evidence type="ECO:0000256" key="11">
    <source>
        <dbReference type="RuleBase" id="RU000304"/>
    </source>
</evidence>
<evidence type="ECO:0000256" key="6">
    <source>
        <dbReference type="ARBA" id="ARBA00022777"/>
    </source>
</evidence>
<dbReference type="FunFam" id="3.30.200.20:FF:000124">
    <property type="entry name" value="Cyclin-dependent kinase 4"/>
    <property type="match status" value="1"/>
</dbReference>
<evidence type="ECO:0000256" key="12">
    <source>
        <dbReference type="SAM" id="MobiDB-lite"/>
    </source>
</evidence>
<keyword evidence="5 10" id="KW-0547">Nucleotide-binding</keyword>
<name>L1JWB5_GUITC</name>
<dbReference type="SUPFAM" id="SSF56112">
    <property type="entry name" value="Protein kinase-like (PK-like)"/>
    <property type="match status" value="1"/>
</dbReference>
<evidence type="ECO:0000256" key="4">
    <source>
        <dbReference type="ARBA" id="ARBA00022679"/>
    </source>
</evidence>
<dbReference type="GO" id="GO:0005524">
    <property type="term" value="F:ATP binding"/>
    <property type="evidence" value="ECO:0007669"/>
    <property type="project" value="UniProtKB-UniRule"/>
</dbReference>
<dbReference type="GeneID" id="17309424"/>
<evidence type="ECO:0000256" key="2">
    <source>
        <dbReference type="ARBA" id="ARBA00012425"/>
    </source>
</evidence>
<evidence type="ECO:0000313" key="15">
    <source>
        <dbReference type="EnsemblProtists" id="EKX52629"/>
    </source>
</evidence>
<reference evidence="15" key="3">
    <citation type="submission" date="2015-06" db="UniProtKB">
        <authorList>
            <consortium name="EnsemblProtists"/>
        </authorList>
    </citation>
    <scope>IDENTIFICATION</scope>
</reference>
<dbReference type="OMA" id="DALDHDY"/>
<dbReference type="InterPro" id="IPR011009">
    <property type="entry name" value="Kinase-like_dom_sf"/>
</dbReference>
<dbReference type="InterPro" id="IPR050108">
    <property type="entry name" value="CDK"/>
</dbReference>
<dbReference type="PANTHER" id="PTHR24056:SF546">
    <property type="entry name" value="CYCLIN-DEPENDENT KINASE 12"/>
    <property type="match status" value="1"/>
</dbReference>
<evidence type="ECO:0000256" key="3">
    <source>
        <dbReference type="ARBA" id="ARBA00022527"/>
    </source>
</evidence>
<evidence type="ECO:0000256" key="5">
    <source>
        <dbReference type="ARBA" id="ARBA00022741"/>
    </source>
</evidence>
<dbReference type="FunFam" id="1.10.510.10:FF:000624">
    <property type="entry name" value="Mitogen-activated protein kinase"/>
    <property type="match status" value="1"/>
</dbReference>
<dbReference type="PaxDb" id="55529-EKX52629"/>
<dbReference type="KEGG" id="gtt:GUITHDRAFT_65008"/>
<dbReference type="SMART" id="SM00220">
    <property type="entry name" value="S_TKc"/>
    <property type="match status" value="1"/>
</dbReference>
<evidence type="ECO:0000259" key="13">
    <source>
        <dbReference type="PROSITE" id="PS50011"/>
    </source>
</evidence>
<reference evidence="16" key="2">
    <citation type="submission" date="2012-11" db="EMBL/GenBank/DDBJ databases">
        <authorList>
            <person name="Kuo A."/>
            <person name="Curtis B.A."/>
            <person name="Tanifuji G."/>
            <person name="Burki F."/>
            <person name="Gruber A."/>
            <person name="Irimia M."/>
            <person name="Maruyama S."/>
            <person name="Arias M.C."/>
            <person name="Ball S.G."/>
            <person name="Gile G.H."/>
            <person name="Hirakawa Y."/>
            <person name="Hopkins J.F."/>
            <person name="Rensing S.A."/>
            <person name="Schmutz J."/>
            <person name="Symeonidi A."/>
            <person name="Elias M."/>
            <person name="Eveleigh R.J."/>
            <person name="Herman E.K."/>
            <person name="Klute M.J."/>
            <person name="Nakayama T."/>
            <person name="Obornik M."/>
            <person name="Reyes-Prieto A."/>
            <person name="Armbrust E.V."/>
            <person name="Aves S.J."/>
            <person name="Beiko R.G."/>
            <person name="Coutinho P."/>
            <person name="Dacks J.B."/>
            <person name="Durnford D.G."/>
            <person name="Fast N.M."/>
            <person name="Green B.R."/>
            <person name="Grisdale C."/>
            <person name="Hempe F."/>
            <person name="Henrissat B."/>
            <person name="Hoppner M.P."/>
            <person name="Ishida K.-I."/>
            <person name="Kim E."/>
            <person name="Koreny L."/>
            <person name="Kroth P.G."/>
            <person name="Liu Y."/>
            <person name="Malik S.-B."/>
            <person name="Maier U.G."/>
            <person name="McRose D."/>
            <person name="Mock T."/>
            <person name="Neilson J.A."/>
            <person name="Onodera N.T."/>
            <person name="Poole A.M."/>
            <person name="Pritham E.J."/>
            <person name="Richards T.A."/>
            <person name="Rocap G."/>
            <person name="Roy S.W."/>
            <person name="Sarai C."/>
            <person name="Schaack S."/>
            <person name="Shirato S."/>
            <person name="Slamovits C.H."/>
            <person name="Spencer D.F."/>
            <person name="Suzuki S."/>
            <person name="Worden A.Z."/>
            <person name="Zauner S."/>
            <person name="Barry K."/>
            <person name="Bell C."/>
            <person name="Bharti A.K."/>
            <person name="Crow J.A."/>
            <person name="Grimwood J."/>
            <person name="Kramer R."/>
            <person name="Lindquist E."/>
            <person name="Lucas S."/>
            <person name="Salamov A."/>
            <person name="McFadden G.I."/>
            <person name="Lane C.E."/>
            <person name="Keeling P.J."/>
            <person name="Gray M.W."/>
            <person name="Grigoriev I.V."/>
            <person name="Archibald J.M."/>
        </authorList>
    </citation>
    <scope>NUCLEOTIDE SEQUENCE</scope>
    <source>
        <strain evidence="16">CCMP2712</strain>
    </source>
</reference>
<evidence type="ECO:0000313" key="16">
    <source>
        <dbReference type="Proteomes" id="UP000011087"/>
    </source>
</evidence>
<gene>
    <name evidence="14" type="ORF">GUITHDRAFT_65008</name>
</gene>
<evidence type="ECO:0000256" key="7">
    <source>
        <dbReference type="ARBA" id="ARBA00022840"/>
    </source>
</evidence>
<keyword evidence="7 10" id="KW-0067">ATP-binding</keyword>
<evidence type="ECO:0000256" key="10">
    <source>
        <dbReference type="PROSITE-ProRule" id="PRU10141"/>
    </source>
</evidence>
<protein>
    <recommendedName>
        <fullName evidence="2">cyclin-dependent kinase</fullName>
        <ecNumber evidence="2">2.7.11.22</ecNumber>
    </recommendedName>
</protein>
<keyword evidence="6" id="KW-0418">Kinase</keyword>
<dbReference type="Proteomes" id="UP000011087">
    <property type="component" value="Unassembled WGS sequence"/>
</dbReference>
<feature type="region of interest" description="Disordered" evidence="12">
    <location>
        <begin position="315"/>
        <end position="352"/>
    </location>
</feature>
<dbReference type="STRING" id="905079.L1JWB5"/>
<feature type="binding site" evidence="10">
    <location>
        <position position="51"/>
    </location>
    <ligand>
        <name>ATP</name>
        <dbReference type="ChEBI" id="CHEBI:30616"/>
    </ligand>
</feature>
<dbReference type="OrthoDB" id="28397at2759"/>
<dbReference type="GO" id="GO:0000307">
    <property type="term" value="C:cyclin-dependent protein kinase holoenzyme complex"/>
    <property type="evidence" value="ECO:0007669"/>
    <property type="project" value="TreeGrafter"/>
</dbReference>
<dbReference type="HOGENOM" id="CLU_000288_181_1_1"/>
<comment type="similarity">
    <text evidence="1">Belongs to the protein kinase superfamily. CMGC Ser/Thr protein kinase family. CDC2/CDKX subfamily.</text>
</comment>
<dbReference type="Pfam" id="PF00069">
    <property type="entry name" value="Pkinase"/>
    <property type="match status" value="1"/>
</dbReference>
<evidence type="ECO:0000313" key="14">
    <source>
        <dbReference type="EMBL" id="EKX52629.1"/>
    </source>
</evidence>
<evidence type="ECO:0000256" key="1">
    <source>
        <dbReference type="ARBA" id="ARBA00006485"/>
    </source>
</evidence>
<keyword evidence="3 11" id="KW-0723">Serine/threonine-protein kinase</keyword>
<dbReference type="InterPro" id="IPR017441">
    <property type="entry name" value="Protein_kinase_ATP_BS"/>
</dbReference>
<dbReference type="RefSeq" id="XP_005839609.1">
    <property type="nucleotide sequence ID" value="XM_005839552.1"/>
</dbReference>
<dbReference type="EC" id="2.7.11.22" evidence="2"/>
<evidence type="ECO:0000256" key="8">
    <source>
        <dbReference type="ARBA" id="ARBA00047811"/>
    </source>
</evidence>
<sequence length="352" mass="40539">MLDALQKSFTFSIQARSVECFIKVEQIGEGQYGQVWLAREREGTKCMVALKKVKMDNEKEGFPITAIREIKILKNLKHPNIVQLREIVTSKAHDHNKQKGSVFEYAEHDLAGLMLSPKIEIKKEHVKHYLKQLLEGLHYLHTQKILHRDIKGANLLITKEGSLKIADFGLARSYNDPSVPLTKKVITLWYRPPEVLLESEKYGAPADIWSVGCIFAELLFKHTTNHYRNIWQDSHTIFDVFGTPSKDAWPTFDRLPGMKNLKFKPKPCIFREHIKKTVSGELQEQEYKLLEGLLTLNPDHRLTANQALNHDYFYSEPMPAPPRDLDPSRGSDAFHEWQVRERRESMGTKGGG</sequence>
<dbReference type="InterPro" id="IPR008271">
    <property type="entry name" value="Ser/Thr_kinase_AS"/>
</dbReference>
<keyword evidence="4" id="KW-0808">Transferase</keyword>
<dbReference type="GO" id="GO:0032968">
    <property type="term" value="P:positive regulation of transcription elongation by RNA polymerase II"/>
    <property type="evidence" value="ECO:0007669"/>
    <property type="project" value="TreeGrafter"/>
</dbReference>
<dbReference type="EMBL" id="JH992972">
    <property type="protein sequence ID" value="EKX52629.1"/>
    <property type="molecule type" value="Genomic_DNA"/>
</dbReference>
<evidence type="ECO:0000256" key="9">
    <source>
        <dbReference type="ARBA" id="ARBA00048367"/>
    </source>
</evidence>
<dbReference type="Gene3D" id="3.30.200.20">
    <property type="entry name" value="Phosphorylase Kinase, domain 1"/>
    <property type="match status" value="1"/>
</dbReference>
<organism evidence="14">
    <name type="scientific">Guillardia theta (strain CCMP2712)</name>
    <name type="common">Cryptophyte</name>
    <dbReference type="NCBI Taxonomy" id="905079"/>
    <lineage>
        <taxon>Eukaryota</taxon>
        <taxon>Cryptophyceae</taxon>
        <taxon>Pyrenomonadales</taxon>
        <taxon>Geminigeraceae</taxon>
        <taxon>Guillardia</taxon>
    </lineage>
</organism>
<dbReference type="eggNOG" id="KOG0600">
    <property type="taxonomic scope" value="Eukaryota"/>
</dbReference>
<dbReference type="EnsemblProtists" id="EKX52629">
    <property type="protein sequence ID" value="EKX52629"/>
    <property type="gene ID" value="GUITHDRAFT_65008"/>
</dbReference>
<dbReference type="Gene3D" id="1.10.510.10">
    <property type="entry name" value="Transferase(Phosphotransferase) domain 1"/>
    <property type="match status" value="1"/>
</dbReference>
<dbReference type="PROSITE" id="PS00107">
    <property type="entry name" value="PROTEIN_KINASE_ATP"/>
    <property type="match status" value="1"/>
</dbReference>